<evidence type="ECO:0000256" key="2">
    <source>
        <dbReference type="ARBA" id="ARBA00022643"/>
    </source>
</evidence>
<sequence length="293" mass="31153">MKLGVVVPVELGRSGDPDWILQFARAAESLGFDEISAVEHSVVIADTASEYPYSPTGKSHLPDDCDIPDPLELLSFVAGATTTLGLSTGVLVLPNHNPVVLAKRLATLDRLSSGRLRICLGLGWMKEEIEACGGDFERRGKVADEAIAVMRSLWAGKEAVDFDGDYFSFKGAYSWPKPHRESGVPLYIGGHSLAAAGRAGRLGDGFQPLGLAGEDLDKAVAAMKAAAVKADRDPADVSLVLGATLPRLDEAKLEWARGLGADRIVLSASRRGTSLELIIDEMAECSKRLGLSN</sequence>
<evidence type="ECO:0000256" key="4">
    <source>
        <dbReference type="ARBA" id="ARBA00023033"/>
    </source>
</evidence>
<evidence type="ECO:0000313" key="6">
    <source>
        <dbReference type="EMBL" id="PCK26996.1"/>
    </source>
</evidence>
<dbReference type="InterPro" id="IPR036661">
    <property type="entry name" value="Luciferase-like_sf"/>
</dbReference>
<evidence type="ECO:0000313" key="7">
    <source>
        <dbReference type="Proteomes" id="UP000230886"/>
    </source>
</evidence>
<comment type="caution">
    <text evidence="6">The sequence shown here is derived from an EMBL/GenBank/DDBJ whole genome shotgun (WGS) entry which is preliminary data.</text>
</comment>
<dbReference type="InterPro" id="IPR050172">
    <property type="entry name" value="SsuD_RutA_monooxygenase"/>
</dbReference>
<dbReference type="PANTHER" id="PTHR42847:SF4">
    <property type="entry name" value="ALKANESULFONATE MONOOXYGENASE-RELATED"/>
    <property type="match status" value="1"/>
</dbReference>
<evidence type="ECO:0000259" key="5">
    <source>
        <dbReference type="Pfam" id="PF00296"/>
    </source>
</evidence>
<keyword evidence="4" id="KW-0503">Monooxygenase</keyword>
<dbReference type="PANTHER" id="PTHR42847">
    <property type="entry name" value="ALKANESULFONATE MONOOXYGENASE"/>
    <property type="match status" value="1"/>
</dbReference>
<feature type="domain" description="Luciferase-like" evidence="5">
    <location>
        <begin position="1"/>
        <end position="244"/>
    </location>
</feature>
<dbReference type="Proteomes" id="UP000230886">
    <property type="component" value="Unassembled WGS sequence"/>
</dbReference>
<protein>
    <submittedName>
        <fullName evidence="6">LLM class F420-dependent oxidoreductase</fullName>
    </submittedName>
</protein>
<organism evidence="6 7">
    <name type="scientific">Rhodococcus qingshengii</name>
    <dbReference type="NCBI Taxonomy" id="334542"/>
    <lineage>
        <taxon>Bacteria</taxon>
        <taxon>Bacillati</taxon>
        <taxon>Actinomycetota</taxon>
        <taxon>Actinomycetes</taxon>
        <taxon>Mycobacteriales</taxon>
        <taxon>Nocardiaceae</taxon>
        <taxon>Rhodococcus</taxon>
        <taxon>Rhodococcus erythropolis group</taxon>
    </lineage>
</organism>
<dbReference type="SUPFAM" id="SSF51679">
    <property type="entry name" value="Bacterial luciferase-like"/>
    <property type="match status" value="1"/>
</dbReference>
<dbReference type="AlphaFoldDB" id="A0A2A5JCA4"/>
<dbReference type="Pfam" id="PF00296">
    <property type="entry name" value="Bac_luciferase"/>
    <property type="match status" value="1"/>
</dbReference>
<dbReference type="GO" id="GO:0046306">
    <property type="term" value="P:alkanesulfonate catabolic process"/>
    <property type="evidence" value="ECO:0007669"/>
    <property type="project" value="TreeGrafter"/>
</dbReference>
<proteinExistence type="predicted"/>
<reference evidence="6 7" key="1">
    <citation type="submission" date="2017-07" db="EMBL/GenBank/DDBJ databases">
        <title>Draft sequence of Rhodococcus enclensis 23b-28.</title>
        <authorList>
            <person name="Besaury L."/>
            <person name="Sancelme M."/>
            <person name="Amato P."/>
            <person name="Lallement A."/>
            <person name="Delort A.-M."/>
        </authorList>
    </citation>
    <scope>NUCLEOTIDE SEQUENCE [LARGE SCALE GENOMIC DNA]</scope>
    <source>
        <strain evidence="6 7">23b-28</strain>
    </source>
</reference>
<accession>A0A2A5JCA4</accession>
<dbReference type="NCBIfam" id="TIGR03619">
    <property type="entry name" value="F420_Rv2161c"/>
    <property type="match status" value="1"/>
</dbReference>
<evidence type="ECO:0000256" key="1">
    <source>
        <dbReference type="ARBA" id="ARBA00022630"/>
    </source>
</evidence>
<dbReference type="GO" id="GO:0008726">
    <property type="term" value="F:alkanesulfonate monooxygenase activity"/>
    <property type="evidence" value="ECO:0007669"/>
    <property type="project" value="TreeGrafter"/>
</dbReference>
<name>A0A2A5JCA4_RHOSG</name>
<keyword evidence="2" id="KW-0288">FMN</keyword>
<dbReference type="RefSeq" id="WP_099697525.1">
    <property type="nucleotide sequence ID" value="NZ_NOVD01000006.1"/>
</dbReference>
<keyword evidence="3" id="KW-0560">Oxidoreductase</keyword>
<dbReference type="InterPro" id="IPR011251">
    <property type="entry name" value="Luciferase-like_dom"/>
</dbReference>
<gene>
    <name evidence="6" type="ORF">CHR55_12260</name>
</gene>
<evidence type="ECO:0000256" key="3">
    <source>
        <dbReference type="ARBA" id="ARBA00023002"/>
    </source>
</evidence>
<keyword evidence="1" id="KW-0285">Flavoprotein</keyword>
<dbReference type="Gene3D" id="3.20.20.30">
    <property type="entry name" value="Luciferase-like domain"/>
    <property type="match status" value="1"/>
</dbReference>
<dbReference type="InterPro" id="IPR019921">
    <property type="entry name" value="Lucif-like_OxRdtase_Rv2161c"/>
</dbReference>
<dbReference type="EMBL" id="NOVD01000006">
    <property type="protein sequence ID" value="PCK26996.1"/>
    <property type="molecule type" value="Genomic_DNA"/>
</dbReference>